<name>A0A392VA37_9FABA</name>
<dbReference type="EMBL" id="LXQA011109583">
    <property type="protein sequence ID" value="MCI85198.1"/>
    <property type="molecule type" value="Genomic_DNA"/>
</dbReference>
<comment type="caution">
    <text evidence="2">The sequence shown here is derived from an EMBL/GenBank/DDBJ whole genome shotgun (WGS) entry which is preliminary data.</text>
</comment>
<feature type="domain" description="Retrovirus-related Pol polyprotein from transposon TNT 1-94-like beta-barrel" evidence="1">
    <location>
        <begin position="15"/>
        <end position="53"/>
    </location>
</feature>
<evidence type="ECO:0000313" key="3">
    <source>
        <dbReference type="Proteomes" id="UP000265520"/>
    </source>
</evidence>
<keyword evidence="3" id="KW-1185">Reference proteome</keyword>
<accession>A0A392VA37</accession>
<reference evidence="2 3" key="1">
    <citation type="journal article" date="2018" name="Front. Plant Sci.">
        <title>Red Clover (Trifolium pratense) and Zigzag Clover (T. medium) - A Picture of Genomic Similarities and Differences.</title>
        <authorList>
            <person name="Dluhosova J."/>
            <person name="Istvanek J."/>
            <person name="Nedelnik J."/>
            <person name="Repkova J."/>
        </authorList>
    </citation>
    <scope>NUCLEOTIDE SEQUENCE [LARGE SCALE GENOMIC DNA]</scope>
    <source>
        <strain evidence="3">cv. 10/8</strain>
        <tissue evidence="2">Leaf</tissue>
    </source>
</reference>
<evidence type="ECO:0000259" key="1">
    <source>
        <dbReference type="Pfam" id="PF22936"/>
    </source>
</evidence>
<dbReference type="InterPro" id="IPR054722">
    <property type="entry name" value="PolX-like_BBD"/>
</dbReference>
<dbReference type="Pfam" id="PF22936">
    <property type="entry name" value="Pol_BBD"/>
    <property type="match status" value="1"/>
</dbReference>
<dbReference type="AlphaFoldDB" id="A0A392VA37"/>
<keyword evidence="2" id="KW-0645">Protease</keyword>
<sequence>MAHSDLNIEYKEETWYLDSGCSNHMVDTKDWLFDFDDGFRESVKLGNDSKMVVM</sequence>
<dbReference type="GO" id="GO:0004180">
    <property type="term" value="F:carboxypeptidase activity"/>
    <property type="evidence" value="ECO:0007669"/>
    <property type="project" value="UniProtKB-KW"/>
</dbReference>
<keyword evidence="2" id="KW-0121">Carboxypeptidase</keyword>
<feature type="non-terminal residue" evidence="2">
    <location>
        <position position="54"/>
    </location>
</feature>
<organism evidence="2 3">
    <name type="scientific">Trifolium medium</name>
    <dbReference type="NCBI Taxonomy" id="97028"/>
    <lineage>
        <taxon>Eukaryota</taxon>
        <taxon>Viridiplantae</taxon>
        <taxon>Streptophyta</taxon>
        <taxon>Embryophyta</taxon>
        <taxon>Tracheophyta</taxon>
        <taxon>Spermatophyta</taxon>
        <taxon>Magnoliopsida</taxon>
        <taxon>eudicotyledons</taxon>
        <taxon>Gunneridae</taxon>
        <taxon>Pentapetalae</taxon>
        <taxon>rosids</taxon>
        <taxon>fabids</taxon>
        <taxon>Fabales</taxon>
        <taxon>Fabaceae</taxon>
        <taxon>Papilionoideae</taxon>
        <taxon>50 kb inversion clade</taxon>
        <taxon>NPAAA clade</taxon>
        <taxon>Hologalegina</taxon>
        <taxon>IRL clade</taxon>
        <taxon>Trifolieae</taxon>
        <taxon>Trifolium</taxon>
    </lineage>
</organism>
<proteinExistence type="predicted"/>
<keyword evidence="2" id="KW-0378">Hydrolase</keyword>
<evidence type="ECO:0000313" key="2">
    <source>
        <dbReference type="EMBL" id="MCI85198.1"/>
    </source>
</evidence>
<protein>
    <submittedName>
        <fullName evidence="2">Serine carboxypeptidase</fullName>
    </submittedName>
</protein>
<dbReference type="Proteomes" id="UP000265520">
    <property type="component" value="Unassembled WGS sequence"/>
</dbReference>